<dbReference type="AlphaFoldDB" id="A0A6J1WS01"/>
<organism evidence="1 2">
    <name type="scientific">Galleria mellonella</name>
    <name type="common">Greater wax moth</name>
    <dbReference type="NCBI Taxonomy" id="7137"/>
    <lineage>
        <taxon>Eukaryota</taxon>
        <taxon>Metazoa</taxon>
        <taxon>Ecdysozoa</taxon>
        <taxon>Arthropoda</taxon>
        <taxon>Hexapoda</taxon>
        <taxon>Insecta</taxon>
        <taxon>Pterygota</taxon>
        <taxon>Neoptera</taxon>
        <taxon>Endopterygota</taxon>
        <taxon>Lepidoptera</taxon>
        <taxon>Glossata</taxon>
        <taxon>Ditrysia</taxon>
        <taxon>Pyraloidea</taxon>
        <taxon>Pyralidae</taxon>
        <taxon>Galleriinae</taxon>
        <taxon>Galleria</taxon>
    </lineage>
</organism>
<reference evidence="2" key="1">
    <citation type="submission" date="2025-08" db="UniProtKB">
        <authorList>
            <consortium name="RefSeq"/>
        </authorList>
    </citation>
    <scope>IDENTIFICATION</scope>
    <source>
        <tissue evidence="2">Whole larvae</tissue>
    </source>
</reference>
<name>A0A6J1WS01_GALME</name>
<dbReference type="Proteomes" id="UP001652740">
    <property type="component" value="Unplaced"/>
</dbReference>
<proteinExistence type="predicted"/>
<evidence type="ECO:0000313" key="2">
    <source>
        <dbReference type="RefSeq" id="XP_026755073.2"/>
    </source>
</evidence>
<dbReference type="KEGG" id="gmw:113515093"/>
<dbReference type="GeneID" id="113515093"/>
<sequence length="220" mass="25208">MSNNYNKETQEELKRKVKALQSKCLDTCNIIENLPLNSHLINPDNVHEKSLCYVEGLRTDIENSITPLVTDDNLLTAQFLCEMTQKTSEVEELTAYTKGLIHDVDTEIIRLSELIKTTQEARSHSSAQKNQELCPEHLQKAKEKFLIMKSEIHGLVRSLFPNHAEIMLEVMAELMSEKLKENSNSYIPITAENYKIIELLKDINLVSTNPYNNTEVKIAY</sequence>
<gene>
    <name evidence="2" type="primary">LOC113515093</name>
</gene>
<dbReference type="RefSeq" id="XP_026755073.2">
    <property type="nucleotide sequence ID" value="XM_026899272.3"/>
</dbReference>
<protein>
    <submittedName>
        <fullName evidence="2">Uncharacterized protein LOC113515093</fullName>
    </submittedName>
</protein>
<accession>A0A6J1WS01</accession>
<evidence type="ECO:0000313" key="1">
    <source>
        <dbReference type="Proteomes" id="UP001652740"/>
    </source>
</evidence>
<keyword evidence="1" id="KW-1185">Reference proteome</keyword>